<evidence type="ECO:0000313" key="3">
    <source>
        <dbReference type="RefSeq" id="XP_025832230.1"/>
    </source>
</evidence>
<dbReference type="InterPro" id="IPR027831">
    <property type="entry name" value="DUF4485"/>
</dbReference>
<gene>
    <name evidence="3" type="primary">LOC108735995</name>
</gene>
<dbReference type="RefSeq" id="XP_025832230.1">
    <property type="nucleotide sequence ID" value="XM_025976445.1"/>
</dbReference>
<accession>A0A7F5R8E0</accession>
<evidence type="ECO:0000313" key="2">
    <source>
        <dbReference type="Proteomes" id="UP000192223"/>
    </source>
</evidence>
<dbReference type="InParanoid" id="A0A7F5R8E0"/>
<dbReference type="Pfam" id="PF14846">
    <property type="entry name" value="DUF4485"/>
    <property type="match status" value="1"/>
</dbReference>
<dbReference type="AlphaFoldDB" id="A0A7F5R8E0"/>
<sequence length="161" mass="18672">MANPIQALNENFFYNSMIARSLIQLMPEKDRSKMRAWLDKLLDTEEDPEQLTIRNDYMWFLLLMIQSKRVTVPFNKPPPSQLVPLKEILPEDVYEEILLTTDETMCCSVTEGGECPEDQDKIFSETKQEPIRAPPSVFLTNQPLPREGIICYMAVFSDHDD</sequence>
<evidence type="ECO:0000259" key="1">
    <source>
        <dbReference type="Pfam" id="PF14846"/>
    </source>
</evidence>
<name>A0A7F5R8E0_AGRPL</name>
<reference evidence="3" key="1">
    <citation type="submission" date="2025-08" db="UniProtKB">
        <authorList>
            <consortium name="RefSeq"/>
        </authorList>
    </citation>
    <scope>IDENTIFICATION</scope>
    <source>
        <tissue evidence="3">Entire body</tissue>
    </source>
</reference>
<dbReference type="KEGG" id="apln:108735995"/>
<dbReference type="GeneID" id="108735995"/>
<dbReference type="OrthoDB" id="6629291at2759"/>
<feature type="domain" description="DUF4485" evidence="1">
    <location>
        <begin position="8"/>
        <end position="87"/>
    </location>
</feature>
<protein>
    <submittedName>
        <fullName evidence="3">Uncharacterized protein LOC108735995</fullName>
    </submittedName>
</protein>
<proteinExistence type="predicted"/>
<dbReference type="Proteomes" id="UP000192223">
    <property type="component" value="Unplaced"/>
</dbReference>
<organism evidence="2 3">
    <name type="scientific">Agrilus planipennis</name>
    <name type="common">Emerald ash borer</name>
    <name type="synonym">Agrilus marcopoli</name>
    <dbReference type="NCBI Taxonomy" id="224129"/>
    <lineage>
        <taxon>Eukaryota</taxon>
        <taxon>Metazoa</taxon>
        <taxon>Ecdysozoa</taxon>
        <taxon>Arthropoda</taxon>
        <taxon>Hexapoda</taxon>
        <taxon>Insecta</taxon>
        <taxon>Pterygota</taxon>
        <taxon>Neoptera</taxon>
        <taxon>Endopterygota</taxon>
        <taxon>Coleoptera</taxon>
        <taxon>Polyphaga</taxon>
        <taxon>Elateriformia</taxon>
        <taxon>Buprestoidea</taxon>
        <taxon>Buprestidae</taxon>
        <taxon>Agrilinae</taxon>
        <taxon>Agrilus</taxon>
    </lineage>
</organism>
<keyword evidence="2" id="KW-1185">Reference proteome</keyword>